<dbReference type="Proteomes" id="UP000004699">
    <property type="component" value="Unassembled WGS sequence"/>
</dbReference>
<protein>
    <submittedName>
        <fullName evidence="1">Uncharacterized protein</fullName>
    </submittedName>
</protein>
<evidence type="ECO:0000313" key="2">
    <source>
        <dbReference type="Proteomes" id="UP000004699"/>
    </source>
</evidence>
<keyword evidence="2" id="KW-1185">Reference proteome</keyword>
<dbReference type="RefSeq" id="WP_009019388.1">
    <property type="nucleotide sequence ID" value="NZ_DS999411.1"/>
</dbReference>
<dbReference type="STRING" id="565045.NOR51B_578"/>
<evidence type="ECO:0000313" key="1">
    <source>
        <dbReference type="EMBL" id="EED34640.1"/>
    </source>
</evidence>
<proteinExistence type="predicted"/>
<dbReference type="HOGENOM" id="CLU_2523561_0_0_6"/>
<dbReference type="AlphaFoldDB" id="B8KUE6"/>
<reference evidence="2" key="1">
    <citation type="journal article" date="2013" name="BMC Microbiol.">
        <title>Taxonomy and evolution of bacteriochlorophyll a-containing members of the OM60/NOR5 clade of marine gammaproteobacteria: description of Luminiphilus syltensis gen. nov., sp. nov., reclassification of Haliea rubra as Pseudohaliea rubra gen. nov., comb. nov., and emendation of Chromatocurvus halotolerans.</title>
        <authorList>
            <person name="Spring S."/>
            <person name="Riedel T."/>
            <person name="Sproer C."/>
            <person name="Yan S."/>
            <person name="Harder J."/>
            <person name="Fuchs B.M."/>
        </authorList>
    </citation>
    <scope>NUCLEOTIDE SEQUENCE [LARGE SCALE GENOMIC DNA]</scope>
    <source>
        <strain evidence="2">NOR51-B</strain>
    </source>
</reference>
<organism evidence="1 2">
    <name type="scientific">Luminiphilus syltensis NOR5-1B</name>
    <dbReference type="NCBI Taxonomy" id="565045"/>
    <lineage>
        <taxon>Bacteria</taxon>
        <taxon>Pseudomonadati</taxon>
        <taxon>Pseudomonadota</taxon>
        <taxon>Gammaproteobacteria</taxon>
        <taxon>Cellvibrionales</taxon>
        <taxon>Halieaceae</taxon>
        <taxon>Luminiphilus</taxon>
    </lineage>
</organism>
<gene>
    <name evidence="1" type="ORF">NOR51B_578</name>
</gene>
<name>B8KUE6_9GAMM</name>
<dbReference type="EMBL" id="DS999411">
    <property type="protein sequence ID" value="EED34640.1"/>
    <property type="molecule type" value="Genomic_DNA"/>
</dbReference>
<accession>B8KUE6</accession>
<sequence>MLAASDKGFGLASRTPTLFAKLVSTHLSLAAKYTVGRIGDTSKAVKAHFYTKLITAYPQKKICGSGALDFGPTVSVVFNLLIKQ</sequence>